<name>A0A941I4F5_9BURK</name>
<reference evidence="1" key="1">
    <citation type="submission" date="2021-04" db="EMBL/GenBank/DDBJ databases">
        <title>novel species isolated from subtropical streams in China.</title>
        <authorList>
            <person name="Lu H."/>
        </authorList>
    </citation>
    <scope>NUCLEOTIDE SEQUENCE</scope>
    <source>
        <strain evidence="1">LFS511W</strain>
    </source>
</reference>
<evidence type="ECO:0000313" key="2">
    <source>
        <dbReference type="Proteomes" id="UP000680067"/>
    </source>
</evidence>
<gene>
    <name evidence="1" type="ORF">KDM89_05670</name>
</gene>
<keyword evidence="2" id="KW-1185">Reference proteome</keyword>
<dbReference type="AlphaFoldDB" id="A0A941I4F5"/>
<evidence type="ECO:0000313" key="1">
    <source>
        <dbReference type="EMBL" id="MBR7781617.1"/>
    </source>
</evidence>
<dbReference type="Proteomes" id="UP000680067">
    <property type="component" value="Unassembled WGS sequence"/>
</dbReference>
<protein>
    <submittedName>
        <fullName evidence="1">Uncharacterized protein</fullName>
    </submittedName>
</protein>
<dbReference type="RefSeq" id="WP_212686973.1">
    <property type="nucleotide sequence ID" value="NZ_JAGSPN010000003.1"/>
</dbReference>
<sequence>MITVVVVLVFLVVPVILAGLADCVDALDLADCLVSALPAISPLLIPPAPLATLECSPMPKMHQFCAKCGVQHSTPSVVGRKSGCPKCTGDDFCTIKTAIQPPDTLKPDRNDVG</sequence>
<accession>A0A941I4F5</accession>
<comment type="caution">
    <text evidence="1">The sequence shown here is derived from an EMBL/GenBank/DDBJ whole genome shotgun (WGS) entry which is preliminary data.</text>
</comment>
<organism evidence="1 2">
    <name type="scientific">Undibacterium luofuense</name>
    <dbReference type="NCBI Taxonomy" id="2828733"/>
    <lineage>
        <taxon>Bacteria</taxon>
        <taxon>Pseudomonadati</taxon>
        <taxon>Pseudomonadota</taxon>
        <taxon>Betaproteobacteria</taxon>
        <taxon>Burkholderiales</taxon>
        <taxon>Oxalobacteraceae</taxon>
        <taxon>Undibacterium</taxon>
    </lineage>
</organism>
<proteinExistence type="predicted"/>
<dbReference type="EMBL" id="JAGSPN010000003">
    <property type="protein sequence ID" value="MBR7781617.1"/>
    <property type="molecule type" value="Genomic_DNA"/>
</dbReference>